<dbReference type="SUPFAM" id="SSF52540">
    <property type="entry name" value="P-loop containing nucleoside triphosphate hydrolases"/>
    <property type="match status" value="1"/>
</dbReference>
<keyword evidence="2" id="KW-0175">Coiled coil</keyword>
<evidence type="ECO:0000256" key="3">
    <source>
        <dbReference type="ARBA" id="ARBA00023175"/>
    </source>
</evidence>
<protein>
    <submittedName>
        <fullName evidence="6">P-loop containing nucleoside triphosphate hydrolase protein</fullName>
    </submittedName>
</protein>
<dbReference type="InterPro" id="IPR036961">
    <property type="entry name" value="Kinesin_motor_dom_sf"/>
</dbReference>
<proteinExistence type="inferred from homology"/>
<accession>A0AA38P3N0</accession>
<keyword evidence="7" id="KW-1185">Reference proteome</keyword>
<dbReference type="GO" id="GO:0005524">
    <property type="term" value="F:ATP binding"/>
    <property type="evidence" value="ECO:0007669"/>
    <property type="project" value="InterPro"/>
</dbReference>
<comment type="caution">
    <text evidence="6">The sequence shown here is derived from an EMBL/GenBank/DDBJ whole genome shotgun (WGS) entry which is preliminary data.</text>
</comment>
<organism evidence="6 7">
    <name type="scientific">Lentinula raphanica</name>
    <dbReference type="NCBI Taxonomy" id="153919"/>
    <lineage>
        <taxon>Eukaryota</taxon>
        <taxon>Fungi</taxon>
        <taxon>Dikarya</taxon>
        <taxon>Basidiomycota</taxon>
        <taxon>Agaricomycotina</taxon>
        <taxon>Agaricomycetes</taxon>
        <taxon>Agaricomycetidae</taxon>
        <taxon>Agaricales</taxon>
        <taxon>Marasmiineae</taxon>
        <taxon>Omphalotaceae</taxon>
        <taxon>Lentinula</taxon>
    </lineage>
</organism>
<evidence type="ECO:0000256" key="2">
    <source>
        <dbReference type="ARBA" id="ARBA00023054"/>
    </source>
</evidence>
<feature type="domain" description="Kinesin motor" evidence="5">
    <location>
        <begin position="1"/>
        <end position="117"/>
    </location>
</feature>
<comment type="caution">
    <text evidence="4">Lacks conserved residue(s) required for the propagation of feature annotation.</text>
</comment>
<evidence type="ECO:0000313" key="7">
    <source>
        <dbReference type="Proteomes" id="UP001163846"/>
    </source>
</evidence>
<dbReference type="EMBL" id="MU806384">
    <property type="protein sequence ID" value="KAJ3835718.1"/>
    <property type="molecule type" value="Genomic_DNA"/>
</dbReference>
<dbReference type="PANTHER" id="PTHR47968">
    <property type="entry name" value="CENTROMERE PROTEIN E"/>
    <property type="match status" value="1"/>
</dbReference>
<evidence type="ECO:0000259" key="5">
    <source>
        <dbReference type="PROSITE" id="PS50067"/>
    </source>
</evidence>
<gene>
    <name evidence="6" type="ORF">F5878DRAFT_653436</name>
</gene>
<reference evidence="6" key="1">
    <citation type="submission" date="2022-08" db="EMBL/GenBank/DDBJ databases">
        <authorList>
            <consortium name="DOE Joint Genome Institute"/>
            <person name="Min B."/>
            <person name="Riley R."/>
            <person name="Sierra-Patev S."/>
            <person name="Naranjo-Ortiz M."/>
            <person name="Looney B."/>
            <person name="Konkel Z."/>
            <person name="Slot J.C."/>
            <person name="Sakamoto Y."/>
            <person name="Steenwyk J.L."/>
            <person name="Rokas A."/>
            <person name="Carro J."/>
            <person name="Camarero S."/>
            <person name="Ferreira P."/>
            <person name="Molpeceres G."/>
            <person name="Ruiz-Duenas F.J."/>
            <person name="Serrano A."/>
            <person name="Henrissat B."/>
            <person name="Drula E."/>
            <person name="Hughes K.W."/>
            <person name="Mata J.L."/>
            <person name="Ishikawa N.K."/>
            <person name="Vargas-Isla R."/>
            <person name="Ushijima S."/>
            <person name="Smith C.A."/>
            <person name="Ahrendt S."/>
            <person name="Andreopoulos W."/>
            <person name="He G."/>
            <person name="Labutti K."/>
            <person name="Lipzen A."/>
            <person name="Ng V."/>
            <person name="Sandor L."/>
            <person name="Barry K."/>
            <person name="Martinez A.T."/>
            <person name="Xiao Y."/>
            <person name="Gibbons J.G."/>
            <person name="Terashima K."/>
            <person name="Hibbett D.S."/>
            <person name="Grigoriev I.V."/>
        </authorList>
    </citation>
    <scope>NUCLEOTIDE SEQUENCE</scope>
    <source>
        <strain evidence="6">TFB9207</strain>
    </source>
</reference>
<dbReference type="GO" id="GO:0016787">
    <property type="term" value="F:hydrolase activity"/>
    <property type="evidence" value="ECO:0007669"/>
    <property type="project" value="UniProtKB-KW"/>
</dbReference>
<dbReference type="Pfam" id="PF00225">
    <property type="entry name" value="Kinesin"/>
    <property type="match status" value="1"/>
</dbReference>
<evidence type="ECO:0000313" key="6">
    <source>
        <dbReference type="EMBL" id="KAJ3835718.1"/>
    </source>
</evidence>
<name>A0AA38P3N0_9AGAR</name>
<keyword evidence="1" id="KW-0493">Microtubule</keyword>
<evidence type="ECO:0000256" key="1">
    <source>
        <dbReference type="ARBA" id="ARBA00022701"/>
    </source>
</evidence>
<dbReference type="InterPro" id="IPR001752">
    <property type="entry name" value="Kinesin_motor_dom"/>
</dbReference>
<evidence type="ECO:0000256" key="4">
    <source>
        <dbReference type="PROSITE-ProRule" id="PRU00283"/>
    </source>
</evidence>
<dbReference type="AlphaFoldDB" id="A0AA38P3N0"/>
<dbReference type="InterPro" id="IPR027640">
    <property type="entry name" value="Kinesin-like_fam"/>
</dbReference>
<dbReference type="GO" id="GO:0003777">
    <property type="term" value="F:microtubule motor activity"/>
    <property type="evidence" value="ECO:0007669"/>
    <property type="project" value="InterPro"/>
</dbReference>
<dbReference type="PROSITE" id="PS50067">
    <property type="entry name" value="KINESIN_MOTOR_2"/>
    <property type="match status" value="1"/>
</dbReference>
<keyword evidence="3" id="KW-0505">Motor protein</keyword>
<dbReference type="GO" id="GO:0005874">
    <property type="term" value="C:microtubule"/>
    <property type="evidence" value="ECO:0007669"/>
    <property type="project" value="UniProtKB-KW"/>
</dbReference>
<comment type="similarity">
    <text evidence="4">Belongs to the TRAFAC class myosin-kinesin ATPase superfamily. Kinesin family.</text>
</comment>
<dbReference type="GO" id="GO:0007018">
    <property type="term" value="P:microtubule-based movement"/>
    <property type="evidence" value="ECO:0007669"/>
    <property type="project" value="InterPro"/>
</dbReference>
<dbReference type="Gene3D" id="3.40.850.10">
    <property type="entry name" value="Kinesin motor domain"/>
    <property type="match status" value="2"/>
</dbReference>
<sequence>MANLYQRIEDRKADCIAEVVITFLEIYNEEIHDLLAHPGALKPRSIVKVAGLVELSPKSAEEVKEIPTHAHETSSRKQKTMGILSIIDFAGSERANINKFLLTLGNCINALRKRRRC</sequence>
<dbReference type="PANTHER" id="PTHR47968:SF13">
    <property type="entry name" value="KINESIN-LIKE PROTEIN KIF19 ISOFORM X1"/>
    <property type="match status" value="1"/>
</dbReference>
<dbReference type="InterPro" id="IPR027417">
    <property type="entry name" value="P-loop_NTPase"/>
</dbReference>
<dbReference type="Proteomes" id="UP001163846">
    <property type="component" value="Unassembled WGS sequence"/>
</dbReference>
<dbReference type="GO" id="GO:0008017">
    <property type="term" value="F:microtubule binding"/>
    <property type="evidence" value="ECO:0007669"/>
    <property type="project" value="InterPro"/>
</dbReference>
<keyword evidence="6" id="KW-0378">Hydrolase</keyword>